<evidence type="ECO:0000313" key="2">
    <source>
        <dbReference type="Proteomes" id="UP000316916"/>
    </source>
</evidence>
<accession>A0A521FCT2</accession>
<reference evidence="1 2" key="1">
    <citation type="submission" date="2017-05" db="EMBL/GenBank/DDBJ databases">
        <authorList>
            <person name="Varghese N."/>
            <person name="Submissions S."/>
        </authorList>
    </citation>
    <scope>NUCLEOTIDE SEQUENCE [LARGE SCALE GENOMIC DNA]</scope>
    <source>
        <strain evidence="1 2">DSM 29371</strain>
    </source>
</reference>
<gene>
    <name evidence="1" type="ORF">SAMN06265171_11394</name>
</gene>
<organism evidence="1 2">
    <name type="scientific">Chryseobacterium rhizoplanae</name>
    <dbReference type="NCBI Taxonomy" id="1609531"/>
    <lineage>
        <taxon>Bacteria</taxon>
        <taxon>Pseudomonadati</taxon>
        <taxon>Bacteroidota</taxon>
        <taxon>Flavobacteriia</taxon>
        <taxon>Flavobacteriales</taxon>
        <taxon>Weeksellaceae</taxon>
        <taxon>Chryseobacterium group</taxon>
        <taxon>Chryseobacterium</taxon>
    </lineage>
</organism>
<dbReference type="AlphaFoldDB" id="A0A521FCT2"/>
<name>A0A521FCT2_9FLAO</name>
<proteinExistence type="predicted"/>
<sequence>MDRNYFLSYGHKITLLLLMAAVGKLNAKFITGTIGKTELSYCAVINNHPQRCLADVSVYLSEAENDLKTANKLSAVQNEVFAFYCNSHQYNFSFFKNNALQLFLLRNIRFASVWAFSYAVCKEYIFLTFNNAARKFCVNPCKLVDGFKFIIKIPDKLIHSFIS</sequence>
<dbReference type="EMBL" id="FXTC01000013">
    <property type="protein sequence ID" value="SMO93844.1"/>
    <property type="molecule type" value="Genomic_DNA"/>
</dbReference>
<dbReference type="Proteomes" id="UP000316916">
    <property type="component" value="Unassembled WGS sequence"/>
</dbReference>
<evidence type="ECO:0000313" key="1">
    <source>
        <dbReference type="EMBL" id="SMO93844.1"/>
    </source>
</evidence>
<protein>
    <submittedName>
        <fullName evidence="1">Uncharacterized protein</fullName>
    </submittedName>
</protein>
<keyword evidence="2" id="KW-1185">Reference proteome</keyword>